<comment type="pathway">
    <text evidence="2">Protein modification; protein sumoylation.</text>
</comment>
<dbReference type="PANTHER" id="PTHR21330">
    <property type="entry name" value="E3 SUMO-PROTEIN LIGASE NSE2"/>
    <property type="match status" value="1"/>
</dbReference>
<dbReference type="AlphaFoldDB" id="A0A2V3ISX3"/>
<feature type="region of interest" description="Disordered" evidence="10">
    <location>
        <begin position="226"/>
        <end position="246"/>
    </location>
</feature>
<name>A0A2V3ISX3_9FLOR</name>
<evidence type="ECO:0000259" key="11">
    <source>
        <dbReference type="Pfam" id="PF11789"/>
    </source>
</evidence>
<comment type="caution">
    <text evidence="12">The sequence shown here is derived from an EMBL/GenBank/DDBJ whole genome shotgun (WGS) entry which is preliminary data.</text>
</comment>
<proteinExistence type="inferred from homology"/>
<keyword evidence="13" id="KW-1185">Reference proteome</keyword>
<sequence>MDQSKLFNNCRNRWANVEDYFGFASAALMQAAKSIAASEDKSKEEITQKLELLKQYADRIAKLDVMCKSRARVSKELFNKSKDAPLEPGQIKEIYEQGLENTQQTVDQTSTSNHPELINIERILQKVSDGMTDNDIEEDLTTQQAPTLCPILRCALDNPMKNTECGHIYSLKGVIQLLMHDNAPKGRDVPETIAEVPNHFSARCPQFGCNKLLRPSSLKRDFATELTQRQQQGSAQEPESVEIEDF</sequence>
<evidence type="ECO:0000256" key="1">
    <source>
        <dbReference type="ARBA" id="ARBA00004123"/>
    </source>
</evidence>
<keyword evidence="4" id="KW-0808">Transferase</keyword>
<accession>A0A2V3ISX3</accession>
<keyword evidence="7" id="KW-0833">Ubl conjugation pathway</keyword>
<evidence type="ECO:0000256" key="3">
    <source>
        <dbReference type="ARBA" id="ARBA00008212"/>
    </source>
</evidence>
<dbReference type="GO" id="GO:0008270">
    <property type="term" value="F:zinc ion binding"/>
    <property type="evidence" value="ECO:0007669"/>
    <property type="project" value="UniProtKB-KW"/>
</dbReference>
<dbReference type="InterPro" id="IPR004181">
    <property type="entry name" value="Znf_MIZ"/>
</dbReference>
<dbReference type="GO" id="GO:0016925">
    <property type="term" value="P:protein sumoylation"/>
    <property type="evidence" value="ECO:0007669"/>
    <property type="project" value="UniProtKB-UniPathway"/>
</dbReference>
<dbReference type="Proteomes" id="UP000247409">
    <property type="component" value="Unassembled WGS sequence"/>
</dbReference>
<dbReference type="GO" id="GO:0030915">
    <property type="term" value="C:Smc5-Smc6 complex"/>
    <property type="evidence" value="ECO:0007669"/>
    <property type="project" value="InterPro"/>
</dbReference>
<dbReference type="CDD" id="cd16651">
    <property type="entry name" value="SPL-RING_NSE2"/>
    <property type="match status" value="1"/>
</dbReference>
<keyword evidence="6" id="KW-0863">Zinc-finger</keyword>
<dbReference type="GO" id="GO:0005634">
    <property type="term" value="C:nucleus"/>
    <property type="evidence" value="ECO:0007669"/>
    <property type="project" value="UniProtKB-SubCell"/>
</dbReference>
<comment type="similarity">
    <text evidence="3">Belongs to the NSE2 family.</text>
</comment>
<evidence type="ECO:0000256" key="6">
    <source>
        <dbReference type="ARBA" id="ARBA00022771"/>
    </source>
</evidence>
<keyword evidence="9" id="KW-0539">Nucleus</keyword>
<dbReference type="GO" id="GO:0061665">
    <property type="term" value="F:SUMO ligase activity"/>
    <property type="evidence" value="ECO:0007669"/>
    <property type="project" value="TreeGrafter"/>
</dbReference>
<comment type="subcellular location">
    <subcellularLocation>
        <location evidence="1">Nucleus</location>
    </subcellularLocation>
</comment>
<keyword evidence="5" id="KW-0479">Metal-binding</keyword>
<dbReference type="Gene3D" id="3.30.40.10">
    <property type="entry name" value="Zinc/RING finger domain, C3HC4 (zinc finger)"/>
    <property type="match status" value="1"/>
</dbReference>
<gene>
    <name evidence="12" type="ORF">BWQ96_04987</name>
</gene>
<keyword evidence="8" id="KW-0862">Zinc</keyword>
<organism evidence="12 13">
    <name type="scientific">Gracilariopsis chorda</name>
    <dbReference type="NCBI Taxonomy" id="448386"/>
    <lineage>
        <taxon>Eukaryota</taxon>
        <taxon>Rhodophyta</taxon>
        <taxon>Florideophyceae</taxon>
        <taxon>Rhodymeniophycidae</taxon>
        <taxon>Gracilariales</taxon>
        <taxon>Gracilariaceae</taxon>
        <taxon>Gracilariopsis</taxon>
    </lineage>
</organism>
<evidence type="ECO:0000256" key="2">
    <source>
        <dbReference type="ARBA" id="ARBA00004718"/>
    </source>
</evidence>
<dbReference type="PANTHER" id="PTHR21330:SF1">
    <property type="entry name" value="E3 SUMO-PROTEIN LIGASE NSE2"/>
    <property type="match status" value="1"/>
</dbReference>
<reference evidence="12 13" key="1">
    <citation type="journal article" date="2018" name="Mol. Biol. Evol.">
        <title>Analysis of the draft genome of the red seaweed Gracilariopsis chorda provides insights into genome size evolution in Rhodophyta.</title>
        <authorList>
            <person name="Lee J."/>
            <person name="Yang E.C."/>
            <person name="Graf L."/>
            <person name="Yang J.H."/>
            <person name="Qiu H."/>
            <person name="Zel Zion U."/>
            <person name="Chan C.X."/>
            <person name="Stephens T.G."/>
            <person name="Weber A.P.M."/>
            <person name="Boo G.H."/>
            <person name="Boo S.M."/>
            <person name="Kim K.M."/>
            <person name="Shin Y."/>
            <person name="Jung M."/>
            <person name="Lee S.J."/>
            <person name="Yim H.S."/>
            <person name="Lee J.H."/>
            <person name="Bhattacharya D."/>
            <person name="Yoon H.S."/>
        </authorList>
    </citation>
    <scope>NUCLEOTIDE SEQUENCE [LARGE SCALE GENOMIC DNA]</scope>
    <source>
        <strain evidence="12 13">SKKU-2015</strain>
        <tissue evidence="12">Whole body</tissue>
    </source>
</reference>
<dbReference type="InterPro" id="IPR013083">
    <property type="entry name" value="Znf_RING/FYVE/PHD"/>
</dbReference>
<protein>
    <recommendedName>
        <fullName evidence="11">SP-RING-type domain-containing protein</fullName>
    </recommendedName>
</protein>
<evidence type="ECO:0000256" key="9">
    <source>
        <dbReference type="ARBA" id="ARBA00023242"/>
    </source>
</evidence>
<feature type="compositionally biased region" description="Polar residues" evidence="10">
    <location>
        <begin position="226"/>
        <end position="237"/>
    </location>
</feature>
<dbReference type="InterPro" id="IPR026846">
    <property type="entry name" value="Nse2(Mms21)"/>
</dbReference>
<dbReference type="GO" id="GO:0000724">
    <property type="term" value="P:double-strand break repair via homologous recombination"/>
    <property type="evidence" value="ECO:0007669"/>
    <property type="project" value="InterPro"/>
</dbReference>
<evidence type="ECO:0000256" key="10">
    <source>
        <dbReference type="SAM" id="MobiDB-lite"/>
    </source>
</evidence>
<evidence type="ECO:0000313" key="13">
    <source>
        <dbReference type="Proteomes" id="UP000247409"/>
    </source>
</evidence>
<evidence type="ECO:0000256" key="7">
    <source>
        <dbReference type="ARBA" id="ARBA00022786"/>
    </source>
</evidence>
<feature type="domain" description="SP-RING-type" evidence="11">
    <location>
        <begin position="143"/>
        <end position="210"/>
    </location>
</feature>
<dbReference type="EMBL" id="NBIV01000066">
    <property type="protein sequence ID" value="PXF45221.1"/>
    <property type="molecule type" value="Genomic_DNA"/>
</dbReference>
<evidence type="ECO:0000256" key="5">
    <source>
        <dbReference type="ARBA" id="ARBA00022723"/>
    </source>
</evidence>
<dbReference type="UniPathway" id="UPA00886"/>
<dbReference type="Pfam" id="PF11789">
    <property type="entry name" value="zf-Nse"/>
    <property type="match status" value="1"/>
</dbReference>
<evidence type="ECO:0000256" key="8">
    <source>
        <dbReference type="ARBA" id="ARBA00022833"/>
    </source>
</evidence>
<evidence type="ECO:0000313" key="12">
    <source>
        <dbReference type="EMBL" id="PXF45221.1"/>
    </source>
</evidence>
<evidence type="ECO:0000256" key="4">
    <source>
        <dbReference type="ARBA" id="ARBA00022679"/>
    </source>
</evidence>
<dbReference type="OrthoDB" id="26899at2759"/>